<dbReference type="InterPro" id="IPR001054">
    <property type="entry name" value="A/G_cyclase"/>
</dbReference>
<feature type="transmembrane region" description="Helical" evidence="1">
    <location>
        <begin position="380"/>
        <end position="399"/>
    </location>
</feature>
<dbReference type="PROSITE" id="PS50125">
    <property type="entry name" value="GUANYLATE_CYCLASE_2"/>
    <property type="match status" value="1"/>
</dbReference>
<dbReference type="InterPro" id="IPR029787">
    <property type="entry name" value="Nucleotide_cyclase"/>
</dbReference>
<proteinExistence type="predicted"/>
<dbReference type="InterPro" id="IPR050697">
    <property type="entry name" value="Adenylyl/Guanylyl_Cyclase_3/4"/>
</dbReference>
<dbReference type="PANTHER" id="PTHR43081">
    <property type="entry name" value="ADENYLATE CYCLASE, TERMINAL-DIFFERENTIATION SPECIFIC-RELATED"/>
    <property type="match status" value="1"/>
</dbReference>
<dbReference type="Gene3D" id="3.30.70.1230">
    <property type="entry name" value="Nucleotide cyclase"/>
    <property type="match status" value="1"/>
</dbReference>
<dbReference type="Proteomes" id="UP001161580">
    <property type="component" value="Unassembled WGS sequence"/>
</dbReference>
<evidence type="ECO:0000313" key="3">
    <source>
        <dbReference type="EMBL" id="MDI7922493.1"/>
    </source>
</evidence>
<keyword evidence="1" id="KW-1133">Transmembrane helix</keyword>
<evidence type="ECO:0000313" key="4">
    <source>
        <dbReference type="Proteomes" id="UP001161580"/>
    </source>
</evidence>
<evidence type="ECO:0000256" key="1">
    <source>
        <dbReference type="SAM" id="Phobius"/>
    </source>
</evidence>
<evidence type="ECO:0000259" key="2">
    <source>
        <dbReference type="PROSITE" id="PS50125"/>
    </source>
</evidence>
<dbReference type="RefSeq" id="WP_311786566.1">
    <property type="nucleotide sequence ID" value="NZ_JALDYY010000005.1"/>
</dbReference>
<dbReference type="SUPFAM" id="SSF55073">
    <property type="entry name" value="Nucleotide cyclase"/>
    <property type="match status" value="1"/>
</dbReference>
<dbReference type="AlphaFoldDB" id="A0AAE3QEJ8"/>
<feature type="transmembrane region" description="Helical" evidence="1">
    <location>
        <begin position="347"/>
        <end position="368"/>
    </location>
</feature>
<dbReference type="EMBL" id="JALDYZ010000004">
    <property type="protein sequence ID" value="MDI7922493.1"/>
    <property type="molecule type" value="Genomic_DNA"/>
</dbReference>
<dbReference type="SMART" id="SM00044">
    <property type="entry name" value="CYCc"/>
    <property type="match status" value="1"/>
</dbReference>
<reference evidence="3" key="1">
    <citation type="submission" date="2022-03" db="EMBL/GenBank/DDBJ databases">
        <title>Fererhizobium litorale gen. nov., sp. nov., isolated from sandy sediments of the Sea of Japan seashore.</title>
        <authorList>
            <person name="Romanenko L."/>
            <person name="Kurilenko V."/>
            <person name="Otstavnykh N."/>
            <person name="Svetashev V."/>
            <person name="Tekutyeva L."/>
            <person name="Isaeva M."/>
            <person name="Mikhailov V."/>
        </authorList>
    </citation>
    <scope>NUCLEOTIDE SEQUENCE</scope>
    <source>
        <strain evidence="3">KMM 9576</strain>
    </source>
</reference>
<gene>
    <name evidence="3" type="ORF">MRS75_10390</name>
</gene>
<dbReference type="Pfam" id="PF00211">
    <property type="entry name" value="Guanylate_cyc"/>
    <property type="match status" value="1"/>
</dbReference>
<dbReference type="SMART" id="SM01080">
    <property type="entry name" value="CHASE2"/>
    <property type="match status" value="1"/>
</dbReference>
<dbReference type="GO" id="GO:0004016">
    <property type="term" value="F:adenylate cyclase activity"/>
    <property type="evidence" value="ECO:0007669"/>
    <property type="project" value="UniProtKB-ARBA"/>
</dbReference>
<protein>
    <submittedName>
        <fullName evidence="3">Adenylate/guanylate cyclase domain-containing protein</fullName>
    </submittedName>
</protein>
<feature type="transmembrane region" description="Helical" evidence="1">
    <location>
        <begin position="321"/>
        <end position="340"/>
    </location>
</feature>
<name>A0AAE3QEJ8_9HYPH</name>
<organism evidence="3 4">
    <name type="scientific">Ferirhizobium litorale</name>
    <dbReference type="NCBI Taxonomy" id="2927786"/>
    <lineage>
        <taxon>Bacteria</taxon>
        <taxon>Pseudomonadati</taxon>
        <taxon>Pseudomonadota</taxon>
        <taxon>Alphaproteobacteria</taxon>
        <taxon>Hyphomicrobiales</taxon>
        <taxon>Rhizobiaceae</taxon>
        <taxon>Ferirhizobium</taxon>
    </lineage>
</organism>
<dbReference type="GO" id="GO:0035556">
    <property type="term" value="P:intracellular signal transduction"/>
    <property type="evidence" value="ECO:0007669"/>
    <property type="project" value="InterPro"/>
</dbReference>
<keyword evidence="4" id="KW-1185">Reference proteome</keyword>
<keyword evidence="1" id="KW-0472">Membrane</keyword>
<dbReference type="InterPro" id="IPR007890">
    <property type="entry name" value="CHASE2"/>
</dbReference>
<feature type="transmembrane region" description="Helical" evidence="1">
    <location>
        <begin position="12"/>
        <end position="33"/>
    </location>
</feature>
<dbReference type="GO" id="GO:0009190">
    <property type="term" value="P:cyclic nucleotide biosynthetic process"/>
    <property type="evidence" value="ECO:0007669"/>
    <property type="project" value="InterPro"/>
</dbReference>
<sequence length="617" mass="65893">MISQRVPIRPVHWGIAASFLAALCLLLVPQWVLERPRELFFDALTQIGPQPEYPAIVVVDIDRKSQESVPGDGWSRNQTAQLVRTLANASPAAIAFDQVFSSDCDPALVENQVLANALARAPAVLGFLVGPKGSPPPQPKPPLAVLEPLRTPASWFIEGAETSCAAFEEQATSAAATFLLGDRDARVRRVGAYAILGNDAYPTLAVEAVRLSQASTPILGGTPLRLRLGSLSIDLEDGGGIRFVASNSATIARRTISAAEVLDGKVAMHRIAGKILFVGSSSPILGGLRPTASMPLEPSLQIHADVANGLMTGSTPLRSTGMVPFESLYVLLGGIVIALAANHLRPVATALLGLGVILSTLLGAYVVYATTALLTDGFSAALGIAFVLAVAVVAQFAYTRRVEAVARQRFSQFLPKSVVSRYLDTPGLKRIAGEDRPITVLTTDVEGFSNLTRRTGRRELVDMLDTYFAEVTKVATRHGGMVDKIVGDSVHALFNAPEDLENHVTRAIECAQEIVRLTEEMRNMHPFIEYGFGRTRIGIETGTAILGEVGRGGKIDFTAYGDAVNIAARLEQANKTLGTSICIGPEAARQAAMPLHRLGSHEIRGYGRMELFTPVPS</sequence>
<feature type="domain" description="Guanylate cyclase" evidence="2">
    <location>
        <begin position="439"/>
        <end position="571"/>
    </location>
</feature>
<dbReference type="Pfam" id="PF05226">
    <property type="entry name" value="CHASE2"/>
    <property type="match status" value="1"/>
</dbReference>
<dbReference type="PANTHER" id="PTHR43081:SF1">
    <property type="entry name" value="ADENYLATE CYCLASE, TERMINAL-DIFFERENTIATION SPECIFIC"/>
    <property type="match status" value="1"/>
</dbReference>
<keyword evidence="1" id="KW-0812">Transmembrane</keyword>
<accession>A0AAE3QEJ8</accession>
<dbReference type="CDD" id="cd07302">
    <property type="entry name" value="CHD"/>
    <property type="match status" value="1"/>
</dbReference>
<comment type="caution">
    <text evidence="3">The sequence shown here is derived from an EMBL/GenBank/DDBJ whole genome shotgun (WGS) entry which is preliminary data.</text>
</comment>